<dbReference type="PANTHER" id="PTHR32251:SF15">
    <property type="entry name" value="3-OXO-5-ALPHA-STEROID 4-DEHYDROGENASE (DUF1295)"/>
    <property type="match status" value="1"/>
</dbReference>
<evidence type="ECO:0000313" key="2">
    <source>
        <dbReference type="Proteomes" id="UP001456524"/>
    </source>
</evidence>
<gene>
    <name evidence="1" type="ORF">IWX90DRAFT_467872</name>
</gene>
<protein>
    <submittedName>
        <fullName evidence="1">ERG4/ERG24 ergosterol biosynthesis-like protein</fullName>
    </submittedName>
</protein>
<reference evidence="1 2" key="1">
    <citation type="journal article" date="2022" name="G3 (Bethesda)">
        <title>Enemy or ally: a genomic approach to elucidate the lifestyle of Phyllosticta citrichinaensis.</title>
        <authorList>
            <person name="Buijs V.A."/>
            <person name="Groenewald J.Z."/>
            <person name="Haridas S."/>
            <person name="LaButti K.M."/>
            <person name="Lipzen A."/>
            <person name="Martin F.M."/>
            <person name="Barry K."/>
            <person name="Grigoriev I.V."/>
            <person name="Crous P.W."/>
            <person name="Seidl M.F."/>
        </authorList>
    </citation>
    <scope>NUCLEOTIDE SEQUENCE [LARGE SCALE GENOMIC DNA]</scope>
    <source>
        <strain evidence="1 2">CBS 129764</strain>
    </source>
</reference>
<name>A0ABR1XJU7_9PEZI</name>
<accession>A0ABR1XJU7</accession>
<keyword evidence="2" id="KW-1185">Reference proteome</keyword>
<dbReference type="Gene3D" id="1.20.120.1630">
    <property type="match status" value="1"/>
</dbReference>
<comment type="caution">
    <text evidence="1">The sequence shown here is derived from an EMBL/GenBank/DDBJ whole genome shotgun (WGS) entry which is preliminary data.</text>
</comment>
<evidence type="ECO:0000313" key="1">
    <source>
        <dbReference type="EMBL" id="KAK8157297.1"/>
    </source>
</evidence>
<sequence length="277" mass="30059">MLRPGNSAAQHEQLISAEPQGFCARGFKSSSPFNTALFLGLRTFDCVLQFAILANSFGAGLIKLLGGEVIPDGPALSSGIGAIDALGLSAYRLTMLAMITVTAIKHWWFVLSVSEEAWTVTGALGVGFFNIFWNTTNNLLFLCAATLAASGPGGEMLSNPRLLAGLTFFVLGIGGEWQCEIHRKAFKTDPRNKGKAFTGGLFALVRHPNYSGYSLWRAACAMAGSGMIWSVVVGSFFLWDFASRAIPALDEYCTKRYASQWSAYKQRTPCKLVPFLW</sequence>
<dbReference type="PANTHER" id="PTHR32251">
    <property type="entry name" value="3-OXO-5-ALPHA-STEROID 4-DEHYDROGENASE"/>
    <property type="match status" value="1"/>
</dbReference>
<dbReference type="InterPro" id="IPR010721">
    <property type="entry name" value="UstE-like"/>
</dbReference>
<dbReference type="Proteomes" id="UP001456524">
    <property type="component" value="Unassembled WGS sequence"/>
</dbReference>
<organism evidence="1 2">
    <name type="scientific">Phyllosticta citrichinensis</name>
    <dbReference type="NCBI Taxonomy" id="1130410"/>
    <lineage>
        <taxon>Eukaryota</taxon>
        <taxon>Fungi</taxon>
        <taxon>Dikarya</taxon>
        <taxon>Ascomycota</taxon>
        <taxon>Pezizomycotina</taxon>
        <taxon>Dothideomycetes</taxon>
        <taxon>Dothideomycetes incertae sedis</taxon>
        <taxon>Botryosphaeriales</taxon>
        <taxon>Phyllostictaceae</taxon>
        <taxon>Phyllosticta</taxon>
    </lineage>
</organism>
<dbReference type="PROSITE" id="PS50244">
    <property type="entry name" value="S5A_REDUCTASE"/>
    <property type="match status" value="1"/>
</dbReference>
<dbReference type="Pfam" id="PF06966">
    <property type="entry name" value="DUF1295"/>
    <property type="match status" value="1"/>
</dbReference>
<dbReference type="EMBL" id="JBBWUH010000009">
    <property type="protein sequence ID" value="KAK8157297.1"/>
    <property type="molecule type" value="Genomic_DNA"/>
</dbReference>
<proteinExistence type="predicted"/>